<evidence type="ECO:0000313" key="3">
    <source>
        <dbReference type="EMBL" id="ACM92191.1"/>
    </source>
</evidence>
<feature type="domain" description="Inner membrane protein YgaP-like transmembrane" evidence="2">
    <location>
        <begin position="9"/>
        <end position="62"/>
    </location>
</feature>
<dbReference type="Proteomes" id="UP000000448">
    <property type="component" value="Chromosome"/>
</dbReference>
<keyword evidence="1" id="KW-1133">Transmembrane helix</keyword>
<gene>
    <name evidence="3" type="ordered locus">NAMH_0143</name>
</gene>
<feature type="transmembrane region" description="Helical" evidence="1">
    <location>
        <begin position="35"/>
        <end position="56"/>
    </location>
</feature>
<evidence type="ECO:0000313" key="4">
    <source>
        <dbReference type="Proteomes" id="UP000000448"/>
    </source>
</evidence>
<feature type="transmembrane region" description="Helical" evidence="1">
    <location>
        <begin position="12"/>
        <end position="29"/>
    </location>
</feature>
<dbReference type="HOGENOM" id="CLU_204723_0_0_7"/>
<name>B9L7H2_NAUPA</name>
<proteinExistence type="predicted"/>
<sequence>MKSKKFACAERLQRFLMAFMMIIILMLLANGSTTIALALLAFVAIMLFIYGAFDFCPSTWVLTKLFGSCYCECKEEE</sequence>
<keyword evidence="1" id="KW-0472">Membrane</keyword>
<dbReference type="EMBL" id="CP001279">
    <property type="protein sequence ID" value="ACM92191.1"/>
    <property type="molecule type" value="Genomic_DNA"/>
</dbReference>
<keyword evidence="4" id="KW-1185">Reference proteome</keyword>
<evidence type="ECO:0000259" key="2">
    <source>
        <dbReference type="Pfam" id="PF11127"/>
    </source>
</evidence>
<reference evidence="3 4" key="1">
    <citation type="journal article" date="2009" name="PLoS Genet.">
        <title>Adaptations to submarine hydrothermal environments exemplified by the genome of Nautilia profundicola.</title>
        <authorList>
            <person name="Campbell B.J."/>
            <person name="Smith J.L."/>
            <person name="Hanson T.E."/>
            <person name="Klotz M.G."/>
            <person name="Stein L.Y."/>
            <person name="Lee C.K."/>
            <person name="Wu D."/>
            <person name="Robinson J.M."/>
            <person name="Khouri H.M."/>
            <person name="Eisen J.A."/>
            <person name="Cary S.C."/>
        </authorList>
    </citation>
    <scope>NUCLEOTIDE SEQUENCE [LARGE SCALE GENOMIC DNA]</scope>
    <source>
        <strain evidence="4">ATCC BAA-1463 / DSM 18972 / AmH</strain>
    </source>
</reference>
<dbReference type="eggNOG" id="ENOG50319MX">
    <property type="taxonomic scope" value="Bacteria"/>
</dbReference>
<dbReference type="OrthoDB" id="5340030at2"/>
<protein>
    <recommendedName>
        <fullName evidence="2">Inner membrane protein YgaP-like transmembrane domain-containing protein</fullName>
    </recommendedName>
</protein>
<accession>B9L7H2</accession>
<dbReference type="AlphaFoldDB" id="B9L7H2"/>
<dbReference type="InterPro" id="IPR021309">
    <property type="entry name" value="YgaP-like_TM"/>
</dbReference>
<evidence type="ECO:0000256" key="1">
    <source>
        <dbReference type="SAM" id="Phobius"/>
    </source>
</evidence>
<dbReference type="STRING" id="598659.NAMH_0143"/>
<dbReference type="KEGG" id="nam:NAMH_0143"/>
<organism evidence="3 4">
    <name type="scientific">Nautilia profundicola (strain ATCC BAA-1463 / DSM 18972 / AmH)</name>
    <dbReference type="NCBI Taxonomy" id="598659"/>
    <lineage>
        <taxon>Bacteria</taxon>
        <taxon>Pseudomonadati</taxon>
        <taxon>Campylobacterota</taxon>
        <taxon>Epsilonproteobacteria</taxon>
        <taxon>Nautiliales</taxon>
        <taxon>Nautiliaceae</taxon>
        <taxon>Nautilia</taxon>
    </lineage>
</organism>
<dbReference type="Pfam" id="PF11127">
    <property type="entry name" value="YgaP-like_TM"/>
    <property type="match status" value="1"/>
</dbReference>
<dbReference type="RefSeq" id="WP_012663563.1">
    <property type="nucleotide sequence ID" value="NC_012115.1"/>
</dbReference>
<keyword evidence="1" id="KW-0812">Transmembrane</keyword>